<reference evidence="2 3" key="1">
    <citation type="submission" date="2022-06" db="EMBL/GenBank/DDBJ databases">
        <title>Pseudarthrobacter sp. strain RMG13 Genome sequencing and assembly.</title>
        <authorList>
            <person name="Kim I."/>
        </authorList>
    </citation>
    <scope>NUCLEOTIDE SEQUENCE [LARGE SCALE GENOMIC DNA]</scope>
    <source>
        <strain evidence="2 3">RMG13</strain>
    </source>
</reference>
<dbReference type="Proteomes" id="UP001524318">
    <property type="component" value="Unassembled WGS sequence"/>
</dbReference>
<proteinExistence type="predicted"/>
<keyword evidence="3" id="KW-1185">Reference proteome</keyword>
<dbReference type="EMBL" id="JANCLV010000001">
    <property type="protein sequence ID" value="MCP8998472.1"/>
    <property type="molecule type" value="Genomic_DNA"/>
</dbReference>
<accession>A0ABT1LJ69</accession>
<protein>
    <recommendedName>
        <fullName evidence="4">Alpha/beta hydrolase</fullName>
    </recommendedName>
</protein>
<organism evidence="2 3">
    <name type="scientific">Pseudarthrobacter humi</name>
    <dbReference type="NCBI Taxonomy" id="2952523"/>
    <lineage>
        <taxon>Bacteria</taxon>
        <taxon>Bacillati</taxon>
        <taxon>Actinomycetota</taxon>
        <taxon>Actinomycetes</taxon>
        <taxon>Micrococcales</taxon>
        <taxon>Micrococcaceae</taxon>
        <taxon>Pseudarthrobacter</taxon>
    </lineage>
</organism>
<evidence type="ECO:0000313" key="3">
    <source>
        <dbReference type="Proteomes" id="UP001524318"/>
    </source>
</evidence>
<comment type="caution">
    <text evidence="2">The sequence shown here is derived from an EMBL/GenBank/DDBJ whole genome shotgun (WGS) entry which is preliminary data.</text>
</comment>
<name>A0ABT1LJ69_9MICC</name>
<dbReference type="Gene3D" id="1.10.287.1060">
    <property type="entry name" value="ESAT-6-like"/>
    <property type="match status" value="1"/>
</dbReference>
<dbReference type="RefSeq" id="WP_254747155.1">
    <property type="nucleotide sequence ID" value="NZ_JANCLV010000001.1"/>
</dbReference>
<sequence length="447" mass="48361">MSDGFYGADVAQLRHLATAMRSAGTTLQMQLSNFNAGVASTRWPGPDAEHFRQDWKSGHSRVLRDAVAFLNSAAAELGRNANEQDAASSADGLGSVWSPSGTSPGAPRPADLNGKSAAQIQAWWSGLTADQRQSLIRDYPAEAGNTNGIPFDARVEANRANAQDRIDWLNENDPEPVFNPMVMSLGYPQSFAKDHEAWEKRQSYLQKVVDGDIKLAAYDPGKNSIVEMIGDFDSGTTTAVTYVPGTLTNEASFYGGGPQEVPHRLEQSDQTGGTVVFVYKGTEFPDGDPAEAFLIEAKSDEFVADKSPVLRDFQAAVDLEKPSSSRTAAMGHSWGFRLIAGSENDGARYDKVIALSGAAMPPGWTADPESAYSSFTYPDILLTAERSGVVGENYPMKEPAFDKHAYAPPGGMDQLDMYSMENHSLIATTDAGNEEALEDVLEEIRRR</sequence>
<feature type="region of interest" description="Disordered" evidence="1">
    <location>
        <begin position="81"/>
        <end position="113"/>
    </location>
</feature>
<gene>
    <name evidence="2" type="ORF">NFC73_01795</name>
</gene>
<evidence type="ECO:0000256" key="1">
    <source>
        <dbReference type="SAM" id="MobiDB-lite"/>
    </source>
</evidence>
<evidence type="ECO:0008006" key="4">
    <source>
        <dbReference type="Google" id="ProtNLM"/>
    </source>
</evidence>
<evidence type="ECO:0000313" key="2">
    <source>
        <dbReference type="EMBL" id="MCP8998472.1"/>
    </source>
</evidence>